<keyword evidence="2" id="KW-0489">Methyltransferase</keyword>
<organism evidence="2 3">
    <name type="scientific">Nocardioides baekrokdamisoli</name>
    <dbReference type="NCBI Taxonomy" id="1804624"/>
    <lineage>
        <taxon>Bacteria</taxon>
        <taxon>Bacillati</taxon>
        <taxon>Actinomycetota</taxon>
        <taxon>Actinomycetes</taxon>
        <taxon>Propionibacteriales</taxon>
        <taxon>Nocardioidaceae</taxon>
        <taxon>Nocardioides</taxon>
    </lineage>
</organism>
<dbReference type="GO" id="GO:0008757">
    <property type="term" value="F:S-adenosylmethionine-dependent methyltransferase activity"/>
    <property type="evidence" value="ECO:0007669"/>
    <property type="project" value="InterPro"/>
</dbReference>
<keyword evidence="3" id="KW-1185">Reference proteome</keyword>
<feature type="domain" description="Methyltransferase type 11" evidence="1">
    <location>
        <begin position="22"/>
        <end position="116"/>
    </location>
</feature>
<evidence type="ECO:0000313" key="3">
    <source>
        <dbReference type="Proteomes" id="UP000271573"/>
    </source>
</evidence>
<dbReference type="EMBL" id="AP019307">
    <property type="protein sequence ID" value="BBH18316.1"/>
    <property type="molecule type" value="Genomic_DNA"/>
</dbReference>
<name>A0A3G9IJ48_9ACTN</name>
<sequence>MRTAAVWSALEPLLSRDKLTVVDLGGGTGGFAVPVAELGHDVTVIDPSPDALAALGRRAAELGVDVTAIQGDVSTLAQMDAGSADLVLCHGVLEVVPNVAIALVGIRGVLKPGGSVSLLVGQRSSAVLSRAMAGHFSEARDLLEHSTMGRLGRRFTDGEVATALAAAGFQVTDTHGVRIFADLVPGSLLDSEPGAAESLVELELATAGLAEFRSFASQLHYIARLPEDPASGGRR</sequence>
<keyword evidence="2" id="KW-0808">Transferase</keyword>
<dbReference type="Gene3D" id="3.40.50.150">
    <property type="entry name" value="Vaccinia Virus protein VP39"/>
    <property type="match status" value="1"/>
</dbReference>
<dbReference type="SUPFAM" id="SSF53335">
    <property type="entry name" value="S-adenosyl-L-methionine-dependent methyltransferases"/>
    <property type="match status" value="1"/>
</dbReference>
<dbReference type="GO" id="GO:0032259">
    <property type="term" value="P:methylation"/>
    <property type="evidence" value="ECO:0007669"/>
    <property type="project" value="UniProtKB-KW"/>
</dbReference>
<dbReference type="Pfam" id="PF08241">
    <property type="entry name" value="Methyltransf_11"/>
    <property type="match status" value="1"/>
</dbReference>
<reference evidence="2 3" key="1">
    <citation type="submission" date="2018-11" db="EMBL/GenBank/DDBJ databases">
        <title>Complete genome sequence of Nocardioides baekrokdamisoli strain KCTC 39748.</title>
        <authorList>
            <person name="Kang S.W."/>
            <person name="Lee K.C."/>
            <person name="Kim K.K."/>
            <person name="Kim J.S."/>
            <person name="Kim D.S."/>
            <person name="Ko S.H."/>
            <person name="Yang S.H."/>
            <person name="Shin Y.K."/>
            <person name="Lee J.S."/>
        </authorList>
    </citation>
    <scope>NUCLEOTIDE SEQUENCE [LARGE SCALE GENOMIC DNA]</scope>
    <source>
        <strain evidence="2 3">KCTC 39748</strain>
    </source>
</reference>
<dbReference type="InterPro" id="IPR013216">
    <property type="entry name" value="Methyltransf_11"/>
</dbReference>
<dbReference type="CDD" id="cd02440">
    <property type="entry name" value="AdoMet_MTases"/>
    <property type="match status" value="1"/>
</dbReference>
<dbReference type="InterPro" id="IPR029063">
    <property type="entry name" value="SAM-dependent_MTases_sf"/>
</dbReference>
<accession>A0A3G9IJ48</accession>
<proteinExistence type="predicted"/>
<dbReference type="KEGG" id="nbe:Back2_26030"/>
<gene>
    <name evidence="2" type="ORF">Back2_26030</name>
</gene>
<evidence type="ECO:0000313" key="2">
    <source>
        <dbReference type="EMBL" id="BBH18316.1"/>
    </source>
</evidence>
<dbReference type="OrthoDB" id="3366024at2"/>
<dbReference type="AlphaFoldDB" id="A0A3G9IJ48"/>
<evidence type="ECO:0000259" key="1">
    <source>
        <dbReference type="Pfam" id="PF08241"/>
    </source>
</evidence>
<dbReference type="Proteomes" id="UP000271573">
    <property type="component" value="Chromosome"/>
</dbReference>
<dbReference type="PANTHER" id="PTHR43861">
    <property type="entry name" value="TRANS-ACONITATE 2-METHYLTRANSFERASE-RELATED"/>
    <property type="match status" value="1"/>
</dbReference>
<protein>
    <submittedName>
        <fullName evidence="2">Methyltransferase</fullName>
    </submittedName>
</protein>